<evidence type="ECO:0000256" key="2">
    <source>
        <dbReference type="ARBA" id="ARBA00023235"/>
    </source>
</evidence>
<dbReference type="InterPro" id="IPR000056">
    <property type="entry name" value="Ribul_P_3_epim-like"/>
</dbReference>
<dbReference type="GO" id="GO:0016857">
    <property type="term" value="F:racemase and epimerase activity, acting on carbohydrates and derivatives"/>
    <property type="evidence" value="ECO:0007669"/>
    <property type="project" value="InterPro"/>
</dbReference>
<dbReference type="Proteomes" id="UP000176409">
    <property type="component" value="Unassembled WGS sequence"/>
</dbReference>
<keyword evidence="2" id="KW-0413">Isomerase</keyword>
<evidence type="ECO:0000313" key="3">
    <source>
        <dbReference type="EMBL" id="OGG29424.1"/>
    </source>
</evidence>
<evidence type="ECO:0000313" key="4">
    <source>
        <dbReference type="Proteomes" id="UP000176409"/>
    </source>
</evidence>
<dbReference type="Gene3D" id="3.20.20.70">
    <property type="entry name" value="Aldolase class I"/>
    <property type="match status" value="1"/>
</dbReference>
<protein>
    <recommendedName>
        <fullName evidence="5">Ribulose-phosphate 3-epimerase</fullName>
    </recommendedName>
</protein>
<dbReference type="InterPro" id="IPR013785">
    <property type="entry name" value="Aldolase_TIM"/>
</dbReference>
<organism evidence="3 4">
    <name type="scientific">Candidatus Gottesmanbacteria bacterium RIFCSPLOWO2_01_FULL_49_10</name>
    <dbReference type="NCBI Taxonomy" id="1798396"/>
    <lineage>
        <taxon>Bacteria</taxon>
        <taxon>Candidatus Gottesmaniibacteriota</taxon>
    </lineage>
</organism>
<evidence type="ECO:0000256" key="1">
    <source>
        <dbReference type="ARBA" id="ARBA00022723"/>
    </source>
</evidence>
<dbReference type="PANTHER" id="PTHR11749">
    <property type="entry name" value="RIBULOSE-5-PHOSPHATE-3-EPIMERASE"/>
    <property type="match status" value="1"/>
</dbReference>
<dbReference type="InterPro" id="IPR011060">
    <property type="entry name" value="RibuloseP-bd_barrel"/>
</dbReference>
<accession>A0A1F6AXK2</accession>
<comment type="caution">
    <text evidence="3">The sequence shown here is derived from an EMBL/GenBank/DDBJ whole genome shotgun (WGS) entry which is preliminary data.</text>
</comment>
<dbReference type="GO" id="GO:0046872">
    <property type="term" value="F:metal ion binding"/>
    <property type="evidence" value="ECO:0007669"/>
    <property type="project" value="UniProtKB-KW"/>
</dbReference>
<dbReference type="AlphaFoldDB" id="A0A1F6AXK2"/>
<dbReference type="STRING" id="1798396.A2973_04155"/>
<dbReference type="Pfam" id="PF00834">
    <property type="entry name" value="Ribul_P_3_epim"/>
    <property type="match status" value="1"/>
</dbReference>
<sequence length="213" mass="23378">MTDVTPAIFTDDPEILNQQIAFLAPYVPWIQLDLSDGTMVPTATVMDMEKLKAILSEHKDTSFEAHLMVDNPVKYFKLLADAGFKRIIAQVECSDPRQFLDEAQLDSMEVGLALDGASELDIIEPFLEMVDLVVIMTIEAGSPDAPFLPESLEKMRSLRHHYPDLSIAAEGNIDEVKGKLLGEAGVSRLVVAADTLLRDPAQIASILEALQGK</sequence>
<evidence type="ECO:0008006" key="5">
    <source>
        <dbReference type="Google" id="ProtNLM"/>
    </source>
</evidence>
<dbReference type="GO" id="GO:0005975">
    <property type="term" value="P:carbohydrate metabolic process"/>
    <property type="evidence" value="ECO:0007669"/>
    <property type="project" value="InterPro"/>
</dbReference>
<proteinExistence type="predicted"/>
<name>A0A1F6AXK2_9BACT</name>
<gene>
    <name evidence="3" type="ORF">A2973_04155</name>
</gene>
<reference evidence="3 4" key="1">
    <citation type="journal article" date="2016" name="Nat. Commun.">
        <title>Thousands of microbial genomes shed light on interconnected biogeochemical processes in an aquifer system.</title>
        <authorList>
            <person name="Anantharaman K."/>
            <person name="Brown C.T."/>
            <person name="Hug L.A."/>
            <person name="Sharon I."/>
            <person name="Castelle C.J."/>
            <person name="Probst A.J."/>
            <person name="Thomas B.C."/>
            <person name="Singh A."/>
            <person name="Wilkins M.J."/>
            <person name="Karaoz U."/>
            <person name="Brodie E.L."/>
            <person name="Williams K.H."/>
            <person name="Hubbard S.S."/>
            <person name="Banfield J.F."/>
        </authorList>
    </citation>
    <scope>NUCLEOTIDE SEQUENCE [LARGE SCALE GENOMIC DNA]</scope>
</reference>
<dbReference type="SUPFAM" id="SSF51366">
    <property type="entry name" value="Ribulose-phoshate binding barrel"/>
    <property type="match status" value="1"/>
</dbReference>
<keyword evidence="1" id="KW-0479">Metal-binding</keyword>
<dbReference type="EMBL" id="MFJZ01000045">
    <property type="protein sequence ID" value="OGG29424.1"/>
    <property type="molecule type" value="Genomic_DNA"/>
</dbReference>